<dbReference type="GO" id="GO:0016787">
    <property type="term" value="F:hydrolase activity"/>
    <property type="evidence" value="ECO:0007669"/>
    <property type="project" value="UniProtKB-KW"/>
</dbReference>
<organism evidence="3 4">
    <name type="scientific">Chitinophaga caeni</name>
    <dbReference type="NCBI Taxonomy" id="2029983"/>
    <lineage>
        <taxon>Bacteria</taxon>
        <taxon>Pseudomonadati</taxon>
        <taxon>Bacteroidota</taxon>
        <taxon>Chitinophagia</taxon>
        <taxon>Chitinophagales</taxon>
        <taxon>Chitinophagaceae</taxon>
        <taxon>Chitinophaga</taxon>
    </lineage>
</organism>
<dbReference type="SUPFAM" id="SSF52499">
    <property type="entry name" value="Isochorismatase-like hydrolases"/>
    <property type="match status" value="1"/>
</dbReference>
<reference evidence="3 4" key="1">
    <citation type="submission" date="2017-10" db="EMBL/GenBank/DDBJ databases">
        <title>Paenichitinophaga pekingensis gen. nov., sp. nov., isolated from activated sludge.</title>
        <authorList>
            <person name="Jin D."/>
            <person name="Kong X."/>
            <person name="Deng Y."/>
            <person name="Bai Z."/>
        </authorList>
    </citation>
    <scope>NUCLEOTIDE SEQUENCE [LARGE SCALE GENOMIC DNA]</scope>
    <source>
        <strain evidence="3 4">13</strain>
    </source>
</reference>
<name>A0A291QZI9_9BACT</name>
<dbReference type="RefSeq" id="WP_098195735.1">
    <property type="nucleotide sequence ID" value="NZ_CP023777.1"/>
</dbReference>
<keyword evidence="1" id="KW-0378">Hydrolase</keyword>
<dbReference type="OrthoDB" id="9785724at2"/>
<dbReference type="CDD" id="cd00431">
    <property type="entry name" value="cysteine_hydrolases"/>
    <property type="match status" value="1"/>
</dbReference>
<feature type="domain" description="Isochorismatase-like" evidence="2">
    <location>
        <begin position="8"/>
        <end position="181"/>
    </location>
</feature>
<accession>A0A291QZI9</accession>
<dbReference type="AlphaFoldDB" id="A0A291QZI9"/>
<evidence type="ECO:0000313" key="4">
    <source>
        <dbReference type="Proteomes" id="UP000220133"/>
    </source>
</evidence>
<protein>
    <submittedName>
        <fullName evidence="3">Isochorismatase</fullName>
    </submittedName>
</protein>
<dbReference type="PANTHER" id="PTHR43540:SF1">
    <property type="entry name" value="ISOCHORISMATASE HYDROLASE"/>
    <property type="match status" value="1"/>
</dbReference>
<evidence type="ECO:0000313" key="3">
    <source>
        <dbReference type="EMBL" id="ATL49367.1"/>
    </source>
</evidence>
<dbReference type="InterPro" id="IPR036380">
    <property type="entry name" value="Isochorismatase-like_sf"/>
</dbReference>
<dbReference type="Pfam" id="PF00857">
    <property type="entry name" value="Isochorismatase"/>
    <property type="match status" value="1"/>
</dbReference>
<dbReference type="InterPro" id="IPR000868">
    <property type="entry name" value="Isochorismatase-like_dom"/>
</dbReference>
<dbReference type="PANTHER" id="PTHR43540">
    <property type="entry name" value="PEROXYUREIDOACRYLATE/UREIDOACRYLATE AMIDOHYDROLASE-RELATED"/>
    <property type="match status" value="1"/>
</dbReference>
<dbReference type="KEGG" id="cbae:COR50_20505"/>
<dbReference type="Proteomes" id="UP000220133">
    <property type="component" value="Chromosome"/>
</dbReference>
<evidence type="ECO:0000256" key="1">
    <source>
        <dbReference type="ARBA" id="ARBA00022801"/>
    </source>
</evidence>
<sequence length="188" mass="20833">METSHANSALLVLDMQEVLLGSLPGADLLINATATTIKKARELNIPVIYAVVGFREGFPEISPNSKAFSGIRERFANITMQQWTKIAEPLKPAANEIVVYKKRYSAFAGNDLEMIFRSQGIQHLILTGVVTSGVILSTFTEAADKDYRLTVLEDCCKDRDEEVHKVLTRKVFPRAGTVLSSLDWIASF</sequence>
<gene>
    <name evidence="3" type="ORF">COR50_20505</name>
</gene>
<evidence type="ECO:0000259" key="2">
    <source>
        <dbReference type="Pfam" id="PF00857"/>
    </source>
</evidence>
<proteinExistence type="predicted"/>
<dbReference type="Gene3D" id="3.40.50.850">
    <property type="entry name" value="Isochorismatase-like"/>
    <property type="match status" value="1"/>
</dbReference>
<dbReference type="EMBL" id="CP023777">
    <property type="protein sequence ID" value="ATL49367.1"/>
    <property type="molecule type" value="Genomic_DNA"/>
</dbReference>
<keyword evidence="4" id="KW-1185">Reference proteome</keyword>
<dbReference type="InterPro" id="IPR050272">
    <property type="entry name" value="Isochorismatase-like_hydrls"/>
</dbReference>